<dbReference type="InterPro" id="IPR006977">
    <property type="entry name" value="Yip1_dom"/>
</dbReference>
<evidence type="ECO:0000313" key="7">
    <source>
        <dbReference type="EMBL" id="QDR83325.1"/>
    </source>
</evidence>
<feature type="transmembrane region" description="Helical" evidence="5">
    <location>
        <begin position="160"/>
        <end position="187"/>
    </location>
</feature>
<evidence type="ECO:0000256" key="3">
    <source>
        <dbReference type="ARBA" id="ARBA00022989"/>
    </source>
</evidence>
<dbReference type="EMBL" id="CP036259">
    <property type="protein sequence ID" value="QDR83325.1"/>
    <property type="molecule type" value="Genomic_DNA"/>
</dbReference>
<evidence type="ECO:0000256" key="4">
    <source>
        <dbReference type="ARBA" id="ARBA00023136"/>
    </source>
</evidence>
<dbReference type="GO" id="GO:0016020">
    <property type="term" value="C:membrane"/>
    <property type="evidence" value="ECO:0007669"/>
    <property type="project" value="UniProtKB-SubCell"/>
</dbReference>
<sequence>MGSFIEIIYDVLFKPKAAMQYIAEKKLAGQAVIMFIIGMLVPVWAVYTGVKDTAGLPALGFLFILQVIGSFTFWVLSASILAFIAELAGGRGTPVGLFSALGFSHLPRVIVMPLWVIASLLPAGIQEICFGIIGVLILFWTLILHVAALQGAYELSGVQAVLVLLMPLLVSMAVAAVIIIFAGSALLHLPFHV</sequence>
<keyword evidence="4 5" id="KW-0472">Membrane</keyword>
<proteinExistence type="predicted"/>
<organism evidence="7 8">
    <name type="scientific">Sporomusa termitida</name>
    <dbReference type="NCBI Taxonomy" id="2377"/>
    <lineage>
        <taxon>Bacteria</taxon>
        <taxon>Bacillati</taxon>
        <taxon>Bacillota</taxon>
        <taxon>Negativicutes</taxon>
        <taxon>Selenomonadales</taxon>
        <taxon>Sporomusaceae</taxon>
        <taxon>Sporomusa</taxon>
    </lineage>
</organism>
<reference evidence="7 8" key="1">
    <citation type="submission" date="2019-02" db="EMBL/GenBank/DDBJ databases">
        <title>Closed genome of Sporomusa termitida DSM 4440.</title>
        <authorList>
            <person name="Poehlein A."/>
            <person name="Daniel R."/>
        </authorList>
    </citation>
    <scope>NUCLEOTIDE SEQUENCE [LARGE SCALE GENOMIC DNA]</scope>
    <source>
        <strain evidence="7 8">DSM 4440</strain>
    </source>
</reference>
<comment type="subcellular location">
    <subcellularLocation>
        <location evidence="1">Membrane</location>
        <topology evidence="1">Multi-pass membrane protein</topology>
    </subcellularLocation>
</comment>
<dbReference type="Proteomes" id="UP000320776">
    <property type="component" value="Chromosome"/>
</dbReference>
<feature type="transmembrane region" description="Helical" evidence="5">
    <location>
        <begin position="128"/>
        <end position="148"/>
    </location>
</feature>
<protein>
    <submittedName>
        <fullName evidence="7">Yip1 domain protein</fullName>
    </submittedName>
</protein>
<keyword evidence="2 5" id="KW-0812">Transmembrane</keyword>
<evidence type="ECO:0000256" key="1">
    <source>
        <dbReference type="ARBA" id="ARBA00004141"/>
    </source>
</evidence>
<feature type="transmembrane region" description="Helical" evidence="5">
    <location>
        <begin position="59"/>
        <end position="85"/>
    </location>
</feature>
<keyword evidence="3 5" id="KW-1133">Transmembrane helix</keyword>
<gene>
    <name evidence="7" type="ORF">SPTER_48090</name>
</gene>
<dbReference type="Pfam" id="PF04893">
    <property type="entry name" value="Yip1"/>
    <property type="match status" value="1"/>
</dbReference>
<feature type="domain" description="Yip1" evidence="6">
    <location>
        <begin position="10"/>
        <end position="177"/>
    </location>
</feature>
<name>A0A517E141_9FIRM</name>
<dbReference type="KEGG" id="sted:SPTER_48090"/>
<accession>A0A517E141</accession>
<dbReference type="OrthoDB" id="1684770at2"/>
<feature type="transmembrane region" description="Helical" evidence="5">
    <location>
        <begin position="27"/>
        <end position="47"/>
    </location>
</feature>
<dbReference type="RefSeq" id="WP_144352616.1">
    <property type="nucleotide sequence ID" value="NZ_CP036259.1"/>
</dbReference>
<feature type="transmembrane region" description="Helical" evidence="5">
    <location>
        <begin position="97"/>
        <end position="121"/>
    </location>
</feature>
<evidence type="ECO:0000256" key="2">
    <source>
        <dbReference type="ARBA" id="ARBA00022692"/>
    </source>
</evidence>
<evidence type="ECO:0000256" key="5">
    <source>
        <dbReference type="SAM" id="Phobius"/>
    </source>
</evidence>
<evidence type="ECO:0000313" key="8">
    <source>
        <dbReference type="Proteomes" id="UP000320776"/>
    </source>
</evidence>
<keyword evidence="8" id="KW-1185">Reference proteome</keyword>
<evidence type="ECO:0000259" key="6">
    <source>
        <dbReference type="Pfam" id="PF04893"/>
    </source>
</evidence>
<dbReference type="AlphaFoldDB" id="A0A517E141"/>